<dbReference type="Pfam" id="PF00012">
    <property type="entry name" value="HSP70"/>
    <property type="match status" value="2"/>
</dbReference>
<keyword evidence="8" id="KW-1185">Reference proteome</keyword>
<sequence>MASFVEGVGPRLRRAPGARASRSSFPSPSGLVRRGFLFLSLCLVSLLSLRPPALFAEAQVVGLDLGSEFVKVALVAAGRPIEILLNTASKRKTSNAVSFADDEKREMGDDGAAQAAKKPDRVFLHPNLLLGVNATDFGLVDVTADSPDAAFLPVELKEKLLPSGYPHDYYPYRLFMDKRRHSLAVLARDGLYLPAELVTASMLAFVKKLASQAAGIDSEATIGCVISIPCRYTQRQRQALRDAVEIAGMHAIAFNHHSVTAAVQHALDLPTNTTATKLFYDVGSSTVDVGVVRFSPVQLPSKKEVLQVQLLACETTAGAGGHHVDLAIAEKMREVFEKRHPGKALLQVPRALKKLVKQAVMSKHVLSANKQTHFRVEGLHNDVDFHEPIERADLEGLLQEKGMLAKLKASLDATLNHAGMDIANIDQVELLGGGWRVPRVQQELNAMMGGKEVGTHLNGDEAMATGAAFIAANSTATFRVKQMLLHDISPFEYVLKIASIAEEDDADAGVKHGDRVEKTKVLLGRNGRLAQGSRTVALRTTHDFELELLEDDVPLMKLAVTGVSEVAKKLEEEAQKKAEAEKKAEVGEVEAEEKRLPKANLVFKIDGSGVIGFDRAYLTQEYPIYVPVPATTTKATTTKSASDASEQTSTTTPTPQPKFKKIMKQVSEPLAVEETLTLPLPLTAAERKALRKQLQELEASDLRVHRLAEAMNRLESSIYAARGLLDEEMIARVSVPETREELRKQLEADEEWIYDSAKAEGIEAVKKKLSALENVVEPMKKRAEELEARPKVIDKMEKALVDVVSRLEQIATKRPWVPEEKLKGVRAFGEDVGAWWREKLASQQSKKDTEEPVFTKAEVLAKVKELGAAVKALENIPRPTTTTTPPPKENGDQKDADTEKREKETEKTETEKTEKESEKAETEKAEPEEKREEGQTSGKDTAAEQKTREEL</sequence>
<feature type="region of interest" description="Disordered" evidence="5">
    <location>
        <begin position="636"/>
        <end position="657"/>
    </location>
</feature>
<dbReference type="PANTHER" id="PTHR45639">
    <property type="entry name" value="HSC70CB, ISOFORM G-RELATED"/>
    <property type="match status" value="1"/>
</dbReference>
<keyword evidence="4" id="KW-0175">Coiled coil</keyword>
<dbReference type="Gene3D" id="3.30.420.40">
    <property type="match status" value="2"/>
</dbReference>
<accession>F0VLQ7</accession>
<proteinExistence type="predicted"/>
<dbReference type="Gene3D" id="3.90.640.10">
    <property type="entry name" value="Actin, Chain A, domain 4"/>
    <property type="match status" value="1"/>
</dbReference>
<dbReference type="CDD" id="cd10230">
    <property type="entry name" value="ASKHA_NBD_HSP70_HYOU1"/>
    <property type="match status" value="1"/>
</dbReference>
<evidence type="ECO:0000313" key="7">
    <source>
        <dbReference type="EMBL" id="CEL68886.1"/>
    </source>
</evidence>
<dbReference type="SUPFAM" id="SSF100934">
    <property type="entry name" value="Heat shock protein 70kD (HSP70), C-terminal subdomain"/>
    <property type="match status" value="1"/>
</dbReference>
<dbReference type="GO" id="GO:0034663">
    <property type="term" value="C:endoplasmic reticulum chaperone complex"/>
    <property type="evidence" value="ECO:0007669"/>
    <property type="project" value="TreeGrafter"/>
</dbReference>
<dbReference type="FunCoup" id="F0VLQ7">
    <property type="interactions" value="47"/>
</dbReference>
<feature type="compositionally biased region" description="Low complexity" evidence="5">
    <location>
        <begin position="636"/>
        <end position="653"/>
    </location>
</feature>
<dbReference type="GeneID" id="13442116"/>
<name>F0VLQ7_NEOCL</name>
<evidence type="ECO:0000256" key="2">
    <source>
        <dbReference type="ARBA" id="ARBA00022840"/>
    </source>
</evidence>
<evidence type="ECO:0000256" key="5">
    <source>
        <dbReference type="SAM" id="MobiDB-lite"/>
    </source>
</evidence>
<dbReference type="Gene3D" id="3.30.30.30">
    <property type="match status" value="1"/>
</dbReference>
<feature type="region of interest" description="Disordered" evidence="5">
    <location>
        <begin position="872"/>
        <end position="951"/>
    </location>
</feature>
<dbReference type="GO" id="GO:0030968">
    <property type="term" value="P:endoplasmic reticulum unfolded protein response"/>
    <property type="evidence" value="ECO:0007669"/>
    <property type="project" value="TreeGrafter"/>
</dbReference>
<gene>
    <name evidence="7" type="ORF">BN1204_046170</name>
    <name evidence="6" type="ORF">NCLIV_046170</name>
</gene>
<dbReference type="VEuPathDB" id="ToxoDB:NCLIV_046170"/>
<dbReference type="OMA" id="SRTPMIQ"/>
<dbReference type="InterPro" id="IPR029048">
    <property type="entry name" value="HSP70_C_sf"/>
</dbReference>
<dbReference type="AlphaFoldDB" id="F0VLQ7"/>
<organism evidence="6 8">
    <name type="scientific">Neospora caninum (strain Liverpool)</name>
    <dbReference type="NCBI Taxonomy" id="572307"/>
    <lineage>
        <taxon>Eukaryota</taxon>
        <taxon>Sar</taxon>
        <taxon>Alveolata</taxon>
        <taxon>Apicomplexa</taxon>
        <taxon>Conoidasida</taxon>
        <taxon>Coccidia</taxon>
        <taxon>Eucoccidiorida</taxon>
        <taxon>Eimeriorina</taxon>
        <taxon>Sarcocystidae</taxon>
        <taxon>Neospora</taxon>
    </lineage>
</organism>
<keyword evidence="2" id="KW-0067">ATP-binding</keyword>
<dbReference type="SUPFAM" id="SSF53067">
    <property type="entry name" value="Actin-like ATPase domain"/>
    <property type="match status" value="2"/>
</dbReference>
<dbReference type="Proteomes" id="UP000007494">
    <property type="component" value="Chromosome X"/>
</dbReference>
<dbReference type="PANTHER" id="PTHR45639:SF3">
    <property type="entry name" value="HYPOXIA UP-REGULATED PROTEIN 1"/>
    <property type="match status" value="1"/>
</dbReference>
<evidence type="ECO:0000313" key="6">
    <source>
        <dbReference type="EMBL" id="CBZ54185.1"/>
    </source>
</evidence>
<dbReference type="InterPro" id="IPR043129">
    <property type="entry name" value="ATPase_NBD"/>
</dbReference>
<dbReference type="eggNOG" id="KOG0104">
    <property type="taxonomic scope" value="Eukaryota"/>
</dbReference>
<evidence type="ECO:0000256" key="3">
    <source>
        <dbReference type="ARBA" id="ARBA00023186"/>
    </source>
</evidence>
<feature type="compositionally biased region" description="Basic and acidic residues" evidence="5">
    <location>
        <begin position="941"/>
        <end position="951"/>
    </location>
</feature>
<reference evidence="8" key="3">
    <citation type="journal article" date="2012" name="PLoS Pathog.">
        <title>Comparative genomics of the apicomplexan parasites Toxoplasma gondii and Neospora caninum: Coccidia differing in host range and transmission strategy.</title>
        <authorList>
            <person name="Reid A.J."/>
            <person name="Vermont S.J."/>
            <person name="Cotton J.A."/>
            <person name="Harris D."/>
            <person name="Hill-Cawthorne G.A."/>
            <person name="Konen-Waisman S."/>
            <person name="Latham S.M."/>
            <person name="Mourier T."/>
            <person name="Norton R."/>
            <person name="Quail M.A."/>
            <person name="Sanders M."/>
            <person name="Shanmugam D."/>
            <person name="Sohal A."/>
            <person name="Wasmuth J.D."/>
            <person name="Brunk B."/>
            <person name="Grigg M.E."/>
            <person name="Howard J.C."/>
            <person name="Parkinson J."/>
            <person name="Roos D.S."/>
            <person name="Trees A.J."/>
            <person name="Berriman M."/>
            <person name="Pain A."/>
            <person name="Wastling J.M."/>
        </authorList>
    </citation>
    <scope>NUCLEOTIDE SEQUENCE [LARGE SCALE GENOMIC DNA]</scope>
    <source>
        <strain evidence="8">Liverpool</strain>
    </source>
</reference>
<dbReference type="RefSeq" id="XP_003884216.1">
    <property type="nucleotide sequence ID" value="XM_003884167.1"/>
</dbReference>
<keyword evidence="6" id="KW-0346">Stress response</keyword>
<evidence type="ECO:0000313" key="8">
    <source>
        <dbReference type="Proteomes" id="UP000007494"/>
    </source>
</evidence>
<protein>
    <submittedName>
        <fullName evidence="6">Heat Shock Protein 70, ER lumen, related</fullName>
    </submittedName>
</protein>
<dbReference type="OrthoDB" id="10262720at2759"/>
<feature type="coiled-coil region" evidence="4">
    <location>
        <begin position="563"/>
        <end position="595"/>
    </location>
</feature>
<evidence type="ECO:0000256" key="4">
    <source>
        <dbReference type="SAM" id="Coils"/>
    </source>
</evidence>
<reference evidence="7" key="4">
    <citation type="journal article" date="2015" name="PLoS ONE">
        <title>Comprehensive Evaluation of Toxoplasma gondii VEG and Neospora caninum LIV Genomes with Tachyzoite Stage Transcriptome and Proteome Defines Novel Transcript Features.</title>
        <authorList>
            <person name="Ramaprasad A."/>
            <person name="Mourier T."/>
            <person name="Naeem R."/>
            <person name="Malas T.B."/>
            <person name="Moussa E."/>
            <person name="Panigrahi A."/>
            <person name="Vermont S.J."/>
            <person name="Otto T.D."/>
            <person name="Wastling J."/>
            <person name="Pain A."/>
        </authorList>
    </citation>
    <scope>NUCLEOTIDE SEQUENCE</scope>
    <source>
        <strain evidence="7">Liverpool</strain>
    </source>
</reference>
<reference evidence="6" key="1">
    <citation type="submission" date="2011-02" db="EMBL/GenBank/DDBJ databases">
        <authorList>
            <person name="Aslett M."/>
        </authorList>
    </citation>
    <scope>NUCLEOTIDE SEQUENCE</scope>
    <source>
        <strain evidence="6">Liverpool</strain>
    </source>
</reference>
<dbReference type="GO" id="GO:0005524">
    <property type="term" value="F:ATP binding"/>
    <property type="evidence" value="ECO:0007669"/>
    <property type="project" value="UniProtKB-KW"/>
</dbReference>
<dbReference type="Gene3D" id="1.20.1270.10">
    <property type="match status" value="1"/>
</dbReference>
<keyword evidence="1" id="KW-0547">Nucleotide-binding</keyword>
<feature type="compositionally biased region" description="Basic and acidic residues" evidence="5">
    <location>
        <begin position="889"/>
        <end position="934"/>
    </location>
</feature>
<dbReference type="EMBL" id="LN714485">
    <property type="protein sequence ID" value="CEL68886.1"/>
    <property type="molecule type" value="Genomic_DNA"/>
</dbReference>
<dbReference type="InParanoid" id="F0VLQ7"/>
<dbReference type="eggNOG" id="KOG0103">
    <property type="taxonomic scope" value="Eukaryota"/>
</dbReference>
<keyword evidence="3" id="KW-0143">Chaperone</keyword>
<dbReference type="GO" id="GO:0140662">
    <property type="term" value="F:ATP-dependent protein folding chaperone"/>
    <property type="evidence" value="ECO:0007669"/>
    <property type="project" value="InterPro"/>
</dbReference>
<reference evidence="6" key="2">
    <citation type="submission" date="2011-03" db="EMBL/GenBank/DDBJ databases">
        <title>Comparative genomics and transcriptomics of Neospora caninum and Toxoplasma gondii.</title>
        <authorList>
            <person name="Reid A.J."/>
            <person name="Sohal A."/>
            <person name="Harris D."/>
            <person name="Quail M."/>
            <person name="Sanders M."/>
            <person name="Berriman M."/>
            <person name="Wastling J.M."/>
            <person name="Pain A."/>
        </authorList>
    </citation>
    <scope>NUCLEOTIDE SEQUENCE</scope>
    <source>
        <strain evidence="6">Liverpool</strain>
    </source>
</reference>
<dbReference type="EMBL" id="FR823391">
    <property type="protein sequence ID" value="CBZ54185.1"/>
    <property type="molecule type" value="Genomic_DNA"/>
</dbReference>
<dbReference type="PRINTS" id="PR00301">
    <property type="entry name" value="HEATSHOCK70"/>
</dbReference>
<dbReference type="InterPro" id="IPR013126">
    <property type="entry name" value="Hsp_70_fam"/>
</dbReference>
<evidence type="ECO:0000256" key="1">
    <source>
        <dbReference type="ARBA" id="ARBA00022741"/>
    </source>
</evidence>